<dbReference type="GO" id="GO:0006457">
    <property type="term" value="P:protein folding"/>
    <property type="evidence" value="ECO:0007669"/>
    <property type="project" value="InterPro"/>
</dbReference>
<feature type="region of interest" description="Disordered" evidence="8">
    <location>
        <begin position="1"/>
        <end position="25"/>
    </location>
</feature>
<evidence type="ECO:0000256" key="2">
    <source>
        <dbReference type="ARBA" id="ARBA00009054"/>
    </source>
</evidence>
<dbReference type="InterPro" id="IPR000740">
    <property type="entry name" value="GrpE"/>
</dbReference>
<feature type="coiled-coil region" evidence="7">
    <location>
        <begin position="36"/>
        <end position="63"/>
    </location>
</feature>
<dbReference type="PANTHER" id="PTHR21237:SF23">
    <property type="entry name" value="GRPE PROTEIN HOMOLOG, MITOCHONDRIAL"/>
    <property type="match status" value="1"/>
</dbReference>
<evidence type="ECO:0000256" key="4">
    <source>
        <dbReference type="ARBA" id="ARBA00022490"/>
    </source>
</evidence>
<gene>
    <name evidence="9" type="ORF">METZ01_LOCUS231954</name>
</gene>
<dbReference type="CDD" id="cd00446">
    <property type="entry name" value="GrpE"/>
    <property type="match status" value="1"/>
</dbReference>
<dbReference type="GO" id="GO:0051082">
    <property type="term" value="F:unfolded protein binding"/>
    <property type="evidence" value="ECO:0007669"/>
    <property type="project" value="TreeGrafter"/>
</dbReference>
<keyword evidence="5" id="KW-0346">Stress response</keyword>
<dbReference type="Pfam" id="PF01025">
    <property type="entry name" value="GrpE"/>
    <property type="match status" value="1"/>
</dbReference>
<keyword evidence="7" id="KW-0175">Coiled coil</keyword>
<reference evidence="9" key="1">
    <citation type="submission" date="2018-05" db="EMBL/GenBank/DDBJ databases">
        <authorList>
            <person name="Lanie J.A."/>
            <person name="Ng W.-L."/>
            <person name="Kazmierczak K.M."/>
            <person name="Andrzejewski T.M."/>
            <person name="Davidsen T.M."/>
            <person name="Wayne K.J."/>
            <person name="Tettelin H."/>
            <person name="Glass J.I."/>
            <person name="Rusch D."/>
            <person name="Podicherti R."/>
            <person name="Tsui H.-C.T."/>
            <person name="Winkler M.E."/>
        </authorList>
    </citation>
    <scope>NUCLEOTIDE SEQUENCE</scope>
</reference>
<dbReference type="GO" id="GO:0042803">
    <property type="term" value="F:protein homodimerization activity"/>
    <property type="evidence" value="ECO:0007669"/>
    <property type="project" value="InterPro"/>
</dbReference>
<dbReference type="Gene3D" id="3.90.20.20">
    <property type="match status" value="1"/>
</dbReference>
<dbReference type="InterPro" id="IPR009012">
    <property type="entry name" value="GrpE_head"/>
</dbReference>
<dbReference type="EMBL" id="UINC01057677">
    <property type="protein sequence ID" value="SVB79100.1"/>
    <property type="molecule type" value="Genomic_DNA"/>
</dbReference>
<evidence type="ECO:0000256" key="3">
    <source>
        <dbReference type="ARBA" id="ARBA00011738"/>
    </source>
</evidence>
<accession>A0A382GVL7</accession>
<dbReference type="SUPFAM" id="SSF58014">
    <property type="entry name" value="Coiled-coil domain of nucleotide exchange factor GrpE"/>
    <property type="match status" value="1"/>
</dbReference>
<dbReference type="GO" id="GO:0005829">
    <property type="term" value="C:cytosol"/>
    <property type="evidence" value="ECO:0007669"/>
    <property type="project" value="TreeGrafter"/>
</dbReference>
<dbReference type="HAMAP" id="MF_01151">
    <property type="entry name" value="GrpE"/>
    <property type="match status" value="1"/>
</dbReference>
<evidence type="ECO:0000256" key="1">
    <source>
        <dbReference type="ARBA" id="ARBA00004496"/>
    </source>
</evidence>
<dbReference type="FunFam" id="2.30.22.10:FF:000001">
    <property type="entry name" value="Protein GrpE"/>
    <property type="match status" value="1"/>
</dbReference>
<evidence type="ECO:0000256" key="6">
    <source>
        <dbReference type="ARBA" id="ARBA00023186"/>
    </source>
</evidence>
<dbReference type="GO" id="GO:0051087">
    <property type="term" value="F:protein-folding chaperone binding"/>
    <property type="evidence" value="ECO:0007669"/>
    <property type="project" value="InterPro"/>
</dbReference>
<feature type="compositionally biased region" description="Basic and acidic residues" evidence="8">
    <location>
        <begin position="7"/>
        <end position="21"/>
    </location>
</feature>
<dbReference type="Gene3D" id="2.30.22.10">
    <property type="entry name" value="Head domain of nucleotide exchange factor GrpE"/>
    <property type="match status" value="1"/>
</dbReference>
<evidence type="ECO:0000256" key="8">
    <source>
        <dbReference type="SAM" id="MobiDB-lite"/>
    </source>
</evidence>
<protein>
    <recommendedName>
        <fullName evidence="10">GrpE protein homolog</fullName>
    </recommendedName>
</protein>
<proteinExistence type="inferred from homology"/>
<dbReference type="SUPFAM" id="SSF51064">
    <property type="entry name" value="Head domain of nucleotide exchange factor GrpE"/>
    <property type="match status" value="1"/>
</dbReference>
<dbReference type="GO" id="GO:0000774">
    <property type="term" value="F:adenyl-nucleotide exchange factor activity"/>
    <property type="evidence" value="ECO:0007669"/>
    <property type="project" value="InterPro"/>
</dbReference>
<organism evidence="9">
    <name type="scientific">marine metagenome</name>
    <dbReference type="NCBI Taxonomy" id="408172"/>
    <lineage>
        <taxon>unclassified sequences</taxon>
        <taxon>metagenomes</taxon>
        <taxon>ecological metagenomes</taxon>
    </lineage>
</organism>
<dbReference type="PANTHER" id="PTHR21237">
    <property type="entry name" value="GRPE PROTEIN"/>
    <property type="match status" value="1"/>
</dbReference>
<evidence type="ECO:0000256" key="7">
    <source>
        <dbReference type="SAM" id="Coils"/>
    </source>
</evidence>
<dbReference type="AlphaFoldDB" id="A0A382GVL7"/>
<sequence>MIKKEKKKDLDLKSNELKDEESCNDLLQEPEKGLNENELLAEIETLKDKLLRTQAEIQNVRKVASQEITRARLYGIDSLAREFLIVGDNILLALKTCEDDVEASAIKEGLELTLKSFEDSLQTVGVLPVDPYEDNFDPEKHEAISVIEDNKKKPNTVVDVVQRGFTIQERILRPAKVVVTKKVEKD</sequence>
<dbReference type="PROSITE" id="PS01071">
    <property type="entry name" value="GRPE"/>
    <property type="match status" value="1"/>
</dbReference>
<name>A0A382GVL7_9ZZZZ</name>
<keyword evidence="4" id="KW-0963">Cytoplasm</keyword>
<evidence type="ECO:0008006" key="10">
    <source>
        <dbReference type="Google" id="ProtNLM"/>
    </source>
</evidence>
<evidence type="ECO:0000256" key="5">
    <source>
        <dbReference type="ARBA" id="ARBA00023016"/>
    </source>
</evidence>
<dbReference type="PRINTS" id="PR00773">
    <property type="entry name" value="GRPEPROTEIN"/>
</dbReference>
<comment type="subcellular location">
    <subcellularLocation>
        <location evidence="1">Cytoplasm</location>
    </subcellularLocation>
</comment>
<comment type="subunit">
    <text evidence="3">Homodimer.</text>
</comment>
<dbReference type="InterPro" id="IPR013805">
    <property type="entry name" value="GrpE_CC"/>
</dbReference>
<keyword evidence="6" id="KW-0143">Chaperone</keyword>
<evidence type="ECO:0000313" key="9">
    <source>
        <dbReference type="EMBL" id="SVB79100.1"/>
    </source>
</evidence>
<comment type="similarity">
    <text evidence="2">Belongs to the GrpE family.</text>
</comment>